<feature type="region of interest" description="Disordered" evidence="1">
    <location>
        <begin position="68"/>
        <end position="141"/>
    </location>
</feature>
<organism evidence="2 3">
    <name type="scientific">Astrephomene gubernaculifera</name>
    <dbReference type="NCBI Taxonomy" id="47775"/>
    <lineage>
        <taxon>Eukaryota</taxon>
        <taxon>Viridiplantae</taxon>
        <taxon>Chlorophyta</taxon>
        <taxon>core chlorophytes</taxon>
        <taxon>Chlorophyceae</taxon>
        <taxon>CS clade</taxon>
        <taxon>Chlamydomonadales</taxon>
        <taxon>Astrephomenaceae</taxon>
        <taxon>Astrephomene</taxon>
    </lineage>
</organism>
<dbReference type="EMBL" id="BMAR01000049">
    <property type="protein sequence ID" value="GFR51398.1"/>
    <property type="molecule type" value="Genomic_DNA"/>
</dbReference>
<evidence type="ECO:0000313" key="2">
    <source>
        <dbReference type="EMBL" id="GFR51398.1"/>
    </source>
</evidence>
<keyword evidence="3" id="KW-1185">Reference proteome</keyword>
<reference evidence="2 3" key="1">
    <citation type="journal article" date="2021" name="Sci. Rep.">
        <title>Genome sequencing of the multicellular alga Astrephomene provides insights into convergent evolution of germ-soma differentiation.</title>
        <authorList>
            <person name="Yamashita S."/>
            <person name="Yamamoto K."/>
            <person name="Matsuzaki R."/>
            <person name="Suzuki S."/>
            <person name="Yamaguchi H."/>
            <person name="Hirooka S."/>
            <person name="Minakuchi Y."/>
            <person name="Miyagishima S."/>
            <person name="Kawachi M."/>
            <person name="Toyoda A."/>
            <person name="Nozaki H."/>
        </authorList>
    </citation>
    <scope>NUCLEOTIDE SEQUENCE [LARGE SCALE GENOMIC DNA]</scope>
    <source>
        <strain evidence="2 3">NIES-4017</strain>
    </source>
</reference>
<feature type="non-terminal residue" evidence="2">
    <location>
        <position position="141"/>
    </location>
</feature>
<dbReference type="Proteomes" id="UP001054857">
    <property type="component" value="Unassembled WGS sequence"/>
</dbReference>
<proteinExistence type="predicted"/>
<protein>
    <submittedName>
        <fullName evidence="2">Uncharacterized protein</fullName>
    </submittedName>
</protein>
<accession>A0AAD3E301</accession>
<feature type="non-terminal residue" evidence="2">
    <location>
        <position position="1"/>
    </location>
</feature>
<comment type="caution">
    <text evidence="2">The sequence shown here is derived from an EMBL/GenBank/DDBJ whole genome shotgun (WGS) entry which is preliminary data.</text>
</comment>
<gene>
    <name evidence="2" type="ORF">Agub_g13836</name>
</gene>
<dbReference type="AlphaFoldDB" id="A0AAD3E301"/>
<evidence type="ECO:0000256" key="1">
    <source>
        <dbReference type="SAM" id="MobiDB-lite"/>
    </source>
</evidence>
<name>A0AAD3E301_9CHLO</name>
<feature type="compositionally biased region" description="Acidic residues" evidence="1">
    <location>
        <begin position="114"/>
        <end position="124"/>
    </location>
</feature>
<sequence length="141" mass="14091">DLELQAALPGLRCLTRVSSSARYRALRGALGRLFDRRPGLSGGAAAALGQLEGQVRALHASMREQRLAREAEAGGAGRGGRRDGGGAAAAVPNGTGSSGGGSGSSGARSGGSDDYGDDDEEDDGLPLAASTPIQYNKRAPG</sequence>
<evidence type="ECO:0000313" key="3">
    <source>
        <dbReference type="Proteomes" id="UP001054857"/>
    </source>
</evidence>